<dbReference type="SUPFAM" id="SSF48208">
    <property type="entry name" value="Six-hairpin glycosidases"/>
    <property type="match status" value="1"/>
</dbReference>
<sequence length="448" mass="47113">MTSAATAAPPATRAAGTATVHPPASDQDRRPVRRPAAADRAVAFLDHMLDGNGATHALRLPQSYADQMGLHATAFTYDAAIAVLAYLSHPTRSARARARLIGDALLYAQRHDPDFEDGRLRQAYTVGTFAVGGVTQAHGFIRPDGTVNTDGPFDFRSSHTGDLAWAGIALAALGRRTGQRRYTAGAARLGAWVVRHCRSSGPLGGFRAGVDGSGRTLPALSTAHNAGLIALFGALAAATGDIAWARQRSHAGRFVSRMWRETDRCFSTVSADGEDVDRGPATLEAQLHPWLASVRLRARPALRFVHNALTVTDSADRPNSTLPPGARITGATFSTASRTVGAAGGDALPTPDPYAVWFEGTAQHACAARRDPTDPQRWAALVTTLAEAQDRLGDGQTVGGQALPRGSGLVAASSPLPAGVSESGYFPVRHVATTAWHVLAYHGVNPLQ</sequence>
<dbReference type="Proteomes" id="UP001499978">
    <property type="component" value="Unassembled WGS sequence"/>
</dbReference>
<dbReference type="InterPro" id="IPR008928">
    <property type="entry name" value="6-hairpin_glycosidase_sf"/>
</dbReference>
<evidence type="ECO:0000313" key="2">
    <source>
        <dbReference type="EMBL" id="GAA2522378.1"/>
    </source>
</evidence>
<organism evidence="2 3">
    <name type="scientific">Pilimelia columellifera subsp. columellifera</name>
    <dbReference type="NCBI Taxonomy" id="706583"/>
    <lineage>
        <taxon>Bacteria</taxon>
        <taxon>Bacillati</taxon>
        <taxon>Actinomycetota</taxon>
        <taxon>Actinomycetes</taxon>
        <taxon>Micromonosporales</taxon>
        <taxon>Micromonosporaceae</taxon>
        <taxon>Pilimelia</taxon>
    </lineage>
</organism>
<dbReference type="EMBL" id="BAAARY010000007">
    <property type="protein sequence ID" value="GAA2522378.1"/>
    <property type="molecule type" value="Genomic_DNA"/>
</dbReference>
<feature type="compositionally biased region" description="Low complexity" evidence="1">
    <location>
        <begin position="1"/>
        <end position="19"/>
    </location>
</feature>
<name>A0ABP6ASK3_9ACTN</name>
<keyword evidence="3" id="KW-1185">Reference proteome</keyword>
<proteinExistence type="predicted"/>
<evidence type="ECO:0000256" key="1">
    <source>
        <dbReference type="SAM" id="MobiDB-lite"/>
    </source>
</evidence>
<accession>A0ABP6ASK3</accession>
<evidence type="ECO:0000313" key="3">
    <source>
        <dbReference type="Proteomes" id="UP001499978"/>
    </source>
</evidence>
<dbReference type="RefSeq" id="WP_344171625.1">
    <property type="nucleotide sequence ID" value="NZ_BAAARY010000007.1"/>
</dbReference>
<protein>
    <submittedName>
        <fullName evidence="2">Uncharacterized protein</fullName>
    </submittedName>
</protein>
<comment type="caution">
    <text evidence="2">The sequence shown here is derived from an EMBL/GenBank/DDBJ whole genome shotgun (WGS) entry which is preliminary data.</text>
</comment>
<gene>
    <name evidence="2" type="ORF">GCM10010201_20500</name>
</gene>
<feature type="region of interest" description="Disordered" evidence="1">
    <location>
        <begin position="1"/>
        <end position="37"/>
    </location>
</feature>
<reference evidence="3" key="1">
    <citation type="journal article" date="2019" name="Int. J. Syst. Evol. Microbiol.">
        <title>The Global Catalogue of Microorganisms (GCM) 10K type strain sequencing project: providing services to taxonomists for standard genome sequencing and annotation.</title>
        <authorList>
            <consortium name="The Broad Institute Genomics Platform"/>
            <consortium name="The Broad Institute Genome Sequencing Center for Infectious Disease"/>
            <person name="Wu L."/>
            <person name="Ma J."/>
        </authorList>
    </citation>
    <scope>NUCLEOTIDE SEQUENCE [LARGE SCALE GENOMIC DNA]</scope>
    <source>
        <strain evidence="3">JCM 3367</strain>
    </source>
</reference>